<dbReference type="Proteomes" id="UP000050266">
    <property type="component" value="Unassembled WGS sequence"/>
</dbReference>
<sequence length="248" mass="27324">MADMARTAQQQEVREKGMVGKTIAFPFKILGVLLSSLVAGIVIEWIGLYFWWPDAGWHHAQAMMHNELDWISSNFTQSVIVQQPGKTVTWLVSQAYDWIFQKTGIVDTIHSWSAQAHAQSQSGSGLGKYIASAVVNIEDIGLAAVYTTLTFIVRLLILVLTIPLFLLAVFVGLVDGLVRRDLRRFGAGLESGFVYHRARSMIKPLAVAPWILYLSLPISISPILVLLPCAALLGVVVSVTVGSFKKYL</sequence>
<dbReference type="Pfam" id="PF14348">
    <property type="entry name" value="DtrJ-like"/>
    <property type="match status" value="1"/>
</dbReference>
<evidence type="ECO:0000313" key="2">
    <source>
        <dbReference type="Proteomes" id="UP000050266"/>
    </source>
</evidence>
<dbReference type="InterPro" id="IPR022266">
    <property type="entry name" value="DtrJ-like"/>
</dbReference>
<dbReference type="RefSeq" id="WP_054995581.1">
    <property type="nucleotide sequence ID" value="NZ_LIHQ01000216.1"/>
</dbReference>
<dbReference type="NCBIfam" id="TIGR03747">
    <property type="entry name" value="conj_TIGR03747"/>
    <property type="match status" value="1"/>
</dbReference>
<protein>
    <submittedName>
        <fullName evidence="1">Threonine transporter RhtB</fullName>
    </submittedName>
</protein>
<organism evidence="1 2">
    <name type="scientific">Pseudomonas amygdali pv. ulmi</name>
    <dbReference type="NCBI Taxonomy" id="251720"/>
    <lineage>
        <taxon>Bacteria</taxon>
        <taxon>Pseudomonadati</taxon>
        <taxon>Pseudomonadota</taxon>
        <taxon>Gammaproteobacteria</taxon>
        <taxon>Pseudomonadales</taxon>
        <taxon>Pseudomonadaceae</taxon>
        <taxon>Pseudomonas</taxon>
        <taxon>Pseudomonas amygdali</taxon>
    </lineage>
</organism>
<gene>
    <name evidence="1" type="ORF">ALO41_200245</name>
</gene>
<name>A0A0Q0D4R5_PSEA0</name>
<evidence type="ECO:0000313" key="1">
    <source>
        <dbReference type="EMBL" id="KPZ12445.1"/>
    </source>
</evidence>
<dbReference type="EMBL" id="LJRQ01000195">
    <property type="protein sequence ID" value="KPZ12445.1"/>
    <property type="molecule type" value="Genomic_DNA"/>
</dbReference>
<comment type="caution">
    <text evidence="1">The sequence shown here is derived from an EMBL/GenBank/DDBJ whole genome shotgun (WGS) entry which is preliminary data.</text>
</comment>
<dbReference type="PATRIC" id="fig|251720.4.peg.1946"/>
<reference evidence="1 2" key="1">
    <citation type="submission" date="2015-09" db="EMBL/GenBank/DDBJ databases">
        <title>Genome announcement of multiple Pseudomonas syringae strains.</title>
        <authorList>
            <person name="Thakur S."/>
            <person name="Wang P.W."/>
            <person name="Gong Y."/>
            <person name="Weir B.S."/>
            <person name="Guttman D.S."/>
        </authorList>
    </citation>
    <scope>NUCLEOTIDE SEQUENCE [LARGE SCALE GENOMIC DNA]</scope>
    <source>
        <strain evidence="1 2">ICMP3962</strain>
    </source>
</reference>
<accession>A0A0Q0D4R5</accession>
<dbReference type="AlphaFoldDB" id="A0A0Q0D4R5"/>
<proteinExistence type="predicted"/>
<dbReference type="OrthoDB" id="8443503at2"/>